<evidence type="ECO:0008006" key="3">
    <source>
        <dbReference type="Google" id="ProtNLM"/>
    </source>
</evidence>
<evidence type="ECO:0000313" key="2">
    <source>
        <dbReference type="Proteomes" id="UP000077266"/>
    </source>
</evidence>
<keyword evidence="2" id="KW-1185">Reference proteome</keyword>
<feature type="non-terminal residue" evidence="1">
    <location>
        <position position="191"/>
    </location>
</feature>
<dbReference type="AlphaFoldDB" id="A0A165HR40"/>
<reference evidence="1 2" key="1">
    <citation type="journal article" date="2016" name="Mol. Biol. Evol.">
        <title>Comparative Genomics of Early-Diverging Mushroom-Forming Fungi Provides Insights into the Origins of Lignocellulose Decay Capabilities.</title>
        <authorList>
            <person name="Nagy L.G."/>
            <person name="Riley R."/>
            <person name="Tritt A."/>
            <person name="Adam C."/>
            <person name="Daum C."/>
            <person name="Floudas D."/>
            <person name="Sun H."/>
            <person name="Yadav J.S."/>
            <person name="Pangilinan J."/>
            <person name="Larsson K.H."/>
            <person name="Matsuura K."/>
            <person name="Barry K."/>
            <person name="Labutti K."/>
            <person name="Kuo R."/>
            <person name="Ohm R.A."/>
            <person name="Bhattacharya S.S."/>
            <person name="Shirouzu T."/>
            <person name="Yoshinaga Y."/>
            <person name="Martin F.M."/>
            <person name="Grigoriev I.V."/>
            <person name="Hibbett D.S."/>
        </authorList>
    </citation>
    <scope>NUCLEOTIDE SEQUENCE [LARGE SCALE GENOMIC DNA]</scope>
    <source>
        <strain evidence="1 2">HHB12029</strain>
    </source>
</reference>
<name>A0A165HR40_EXIGL</name>
<evidence type="ECO:0000313" key="1">
    <source>
        <dbReference type="EMBL" id="KZV92341.1"/>
    </source>
</evidence>
<proteinExistence type="predicted"/>
<dbReference type="Proteomes" id="UP000077266">
    <property type="component" value="Unassembled WGS sequence"/>
</dbReference>
<organism evidence="1 2">
    <name type="scientific">Exidia glandulosa HHB12029</name>
    <dbReference type="NCBI Taxonomy" id="1314781"/>
    <lineage>
        <taxon>Eukaryota</taxon>
        <taxon>Fungi</taxon>
        <taxon>Dikarya</taxon>
        <taxon>Basidiomycota</taxon>
        <taxon>Agaricomycotina</taxon>
        <taxon>Agaricomycetes</taxon>
        <taxon>Auriculariales</taxon>
        <taxon>Exidiaceae</taxon>
        <taxon>Exidia</taxon>
    </lineage>
</organism>
<accession>A0A165HR40</accession>
<dbReference type="EMBL" id="KV426010">
    <property type="protein sequence ID" value="KZV92341.1"/>
    <property type="molecule type" value="Genomic_DNA"/>
</dbReference>
<dbReference type="OrthoDB" id="2713924at2759"/>
<dbReference type="InParanoid" id="A0A165HR40"/>
<sequence length="191" mass="21225">MEGDYVLRIPREDAGERDVTLKNTLYAPSLQGTLVSVSTIDKNNGEVLFAKGVAKIFDVHHRVVGVVPRVDGLYQINRPSEHGARALYSYASQKRPLTWMELHRVMGHVSPAAVKAQYLRGGLTGVKVDETSELYDCESCTMGKINAARIPKVREGPRSTVFGEVWYSDIWGKAPVESAGHKLYSEIYTDD</sequence>
<dbReference type="STRING" id="1314781.A0A165HR40"/>
<protein>
    <recommendedName>
        <fullName evidence="3">GAG-pre-integrase domain-containing protein</fullName>
    </recommendedName>
</protein>
<gene>
    <name evidence="1" type="ORF">EXIGLDRAFT_614553</name>
</gene>